<evidence type="ECO:0000256" key="1">
    <source>
        <dbReference type="SAM" id="Phobius"/>
    </source>
</evidence>
<evidence type="ECO:0000259" key="3">
    <source>
        <dbReference type="Pfam" id="PF25884"/>
    </source>
</evidence>
<feature type="signal peptide" evidence="2">
    <location>
        <begin position="1"/>
        <end position="23"/>
    </location>
</feature>
<keyword evidence="2" id="KW-0732">Signal</keyword>
<dbReference type="InterPro" id="IPR059083">
    <property type="entry name" value="At5g19230_dom"/>
</dbReference>
<feature type="transmembrane region" description="Helical" evidence="1">
    <location>
        <begin position="196"/>
        <end position="216"/>
    </location>
</feature>
<comment type="caution">
    <text evidence="4">The sequence shown here is derived from an EMBL/GenBank/DDBJ whole genome shotgun (WGS) entry which is preliminary data.</text>
</comment>
<dbReference type="OrthoDB" id="753138at2759"/>
<sequence>MSSFKHGLGLYLLLLVFSHSLLTSPVAYAWFGRRGFWWIPWWRWGDKENDLLHDINIYRKVQNLPILEENYDASCLAIKFAYDLKDKHCEDFHDFHPLPSRNPSIPNFQKSVWKCNITINTTKDWVLMRVCVPGLDEDDLFSNYTRDSHFTEYLNNSKYTTAGVGFGGDWNVLIVSTNTTFLDNNTTFVDISSASYLLDGWLLMMATFWSVFVFLFN</sequence>
<proteinExistence type="predicted"/>
<dbReference type="PANTHER" id="PTHR33976:SF10">
    <property type="entry name" value="GLYCOPROTEIN MEMBRANE GPI-ANCHORED PROTEIN"/>
    <property type="match status" value="1"/>
</dbReference>
<dbReference type="PANTHER" id="PTHR33976">
    <property type="entry name" value="OS07G0645000 PROTEIN"/>
    <property type="match status" value="1"/>
</dbReference>
<reference evidence="4" key="1">
    <citation type="journal article" date="2018" name="Nat. Plants">
        <title>Whole-genome landscape of Medicago truncatula symbiotic genes.</title>
        <authorList>
            <person name="Pecrix Y."/>
            <person name="Gamas P."/>
            <person name="Carrere S."/>
        </authorList>
    </citation>
    <scope>NUCLEOTIDE SEQUENCE</scope>
    <source>
        <tissue evidence="4">Leaves</tissue>
    </source>
</reference>
<dbReference type="InterPro" id="IPR045285">
    <property type="entry name" value="At5g19230-like"/>
</dbReference>
<accession>A0A396JT99</accession>
<evidence type="ECO:0000256" key="2">
    <source>
        <dbReference type="SAM" id="SignalP"/>
    </source>
</evidence>
<keyword evidence="1" id="KW-1133">Transmembrane helix</keyword>
<gene>
    <name evidence="4" type="ORF">MtrunA17_Chr1g0191771</name>
</gene>
<feature type="chain" id="PRO_5017200115" description="Uncharacterized GPI-anchored protein At5g19230-like domain-containing protein" evidence="2">
    <location>
        <begin position="24"/>
        <end position="217"/>
    </location>
</feature>
<dbReference type="Proteomes" id="UP000265566">
    <property type="component" value="Chromosome 1"/>
</dbReference>
<organism evidence="4">
    <name type="scientific">Medicago truncatula</name>
    <name type="common">Barrel medic</name>
    <name type="synonym">Medicago tribuloides</name>
    <dbReference type="NCBI Taxonomy" id="3880"/>
    <lineage>
        <taxon>Eukaryota</taxon>
        <taxon>Viridiplantae</taxon>
        <taxon>Streptophyta</taxon>
        <taxon>Embryophyta</taxon>
        <taxon>Tracheophyta</taxon>
        <taxon>Spermatophyta</taxon>
        <taxon>Magnoliopsida</taxon>
        <taxon>eudicotyledons</taxon>
        <taxon>Gunneridae</taxon>
        <taxon>Pentapetalae</taxon>
        <taxon>rosids</taxon>
        <taxon>fabids</taxon>
        <taxon>Fabales</taxon>
        <taxon>Fabaceae</taxon>
        <taxon>Papilionoideae</taxon>
        <taxon>50 kb inversion clade</taxon>
        <taxon>NPAAA clade</taxon>
        <taxon>Hologalegina</taxon>
        <taxon>IRL clade</taxon>
        <taxon>Trifolieae</taxon>
        <taxon>Medicago</taxon>
    </lineage>
</organism>
<keyword evidence="1" id="KW-0812">Transmembrane</keyword>
<protein>
    <recommendedName>
        <fullName evidence="3">Uncharacterized GPI-anchored protein At5g19230-like domain-containing protein</fullName>
    </recommendedName>
</protein>
<dbReference type="Pfam" id="PF25884">
    <property type="entry name" value="At5g19230"/>
    <property type="match status" value="1"/>
</dbReference>
<dbReference type="EMBL" id="PSQE01000001">
    <property type="protein sequence ID" value="RHN80762.1"/>
    <property type="molecule type" value="Genomic_DNA"/>
</dbReference>
<evidence type="ECO:0000313" key="4">
    <source>
        <dbReference type="EMBL" id="RHN80762.1"/>
    </source>
</evidence>
<name>A0A396JT99_MEDTR</name>
<keyword evidence="1" id="KW-0472">Membrane</keyword>
<dbReference type="AlphaFoldDB" id="A0A396JT99"/>
<feature type="domain" description="Uncharacterized GPI-anchored protein At5g19230-like" evidence="3">
    <location>
        <begin position="48"/>
        <end position="174"/>
    </location>
</feature>
<dbReference type="Gramene" id="rna4727">
    <property type="protein sequence ID" value="RHN80762.1"/>
    <property type="gene ID" value="gene4727"/>
</dbReference>